<evidence type="ECO:0000256" key="1">
    <source>
        <dbReference type="ARBA" id="ARBA00012513"/>
    </source>
</evidence>
<dbReference type="InterPro" id="IPR051131">
    <property type="entry name" value="NEK_Ser/Thr_kinase_NIMA"/>
</dbReference>
<evidence type="ECO:0000256" key="6">
    <source>
        <dbReference type="ARBA" id="ARBA00022840"/>
    </source>
</evidence>
<gene>
    <name evidence="10" type="ORF">FGO68_gene11763</name>
</gene>
<evidence type="ECO:0000313" key="11">
    <source>
        <dbReference type="Proteomes" id="UP000785679"/>
    </source>
</evidence>
<evidence type="ECO:0000259" key="9">
    <source>
        <dbReference type="PROSITE" id="PS50011"/>
    </source>
</evidence>
<reference evidence="10" key="1">
    <citation type="submission" date="2019-06" db="EMBL/GenBank/DDBJ databases">
        <authorList>
            <person name="Zheng W."/>
        </authorList>
    </citation>
    <scope>NUCLEOTIDE SEQUENCE</scope>
    <source>
        <strain evidence="10">QDHG01</strain>
    </source>
</reference>
<evidence type="ECO:0000256" key="3">
    <source>
        <dbReference type="ARBA" id="ARBA00022679"/>
    </source>
</evidence>
<dbReference type="SUPFAM" id="SSF82185">
    <property type="entry name" value="Histone H3 K4-specific methyltransferase SET7/9 N-terminal domain"/>
    <property type="match status" value="1"/>
</dbReference>
<comment type="catalytic activity">
    <reaction evidence="8">
        <text>L-seryl-[protein] + ATP = O-phospho-L-seryl-[protein] + ADP + H(+)</text>
        <dbReference type="Rhea" id="RHEA:17989"/>
        <dbReference type="Rhea" id="RHEA-COMP:9863"/>
        <dbReference type="Rhea" id="RHEA-COMP:11604"/>
        <dbReference type="ChEBI" id="CHEBI:15378"/>
        <dbReference type="ChEBI" id="CHEBI:29999"/>
        <dbReference type="ChEBI" id="CHEBI:30616"/>
        <dbReference type="ChEBI" id="CHEBI:83421"/>
        <dbReference type="ChEBI" id="CHEBI:456216"/>
        <dbReference type="EC" id="2.7.11.1"/>
    </reaction>
</comment>
<dbReference type="PANTHER" id="PTHR44899">
    <property type="entry name" value="CAMK FAMILY PROTEIN KINASE"/>
    <property type="match status" value="1"/>
</dbReference>
<evidence type="ECO:0000256" key="7">
    <source>
        <dbReference type="ARBA" id="ARBA00047899"/>
    </source>
</evidence>
<name>A0A8J8NUI1_HALGN</name>
<dbReference type="Pfam" id="PF00069">
    <property type="entry name" value="Pkinase"/>
    <property type="match status" value="1"/>
</dbReference>
<dbReference type="InterPro" id="IPR000719">
    <property type="entry name" value="Prot_kinase_dom"/>
</dbReference>
<dbReference type="EMBL" id="RRYP01005213">
    <property type="protein sequence ID" value="TNV82237.1"/>
    <property type="molecule type" value="Genomic_DNA"/>
</dbReference>
<dbReference type="PROSITE" id="PS50011">
    <property type="entry name" value="PROTEIN_KINASE_DOM"/>
    <property type="match status" value="1"/>
</dbReference>
<dbReference type="SUPFAM" id="SSF56112">
    <property type="entry name" value="Protein kinase-like (PK-like)"/>
    <property type="match status" value="1"/>
</dbReference>
<dbReference type="EC" id="2.7.11.1" evidence="1"/>
<evidence type="ECO:0000256" key="2">
    <source>
        <dbReference type="ARBA" id="ARBA00022527"/>
    </source>
</evidence>
<proteinExistence type="predicted"/>
<dbReference type="InterPro" id="IPR011009">
    <property type="entry name" value="Kinase-like_dom_sf"/>
</dbReference>
<keyword evidence="6" id="KW-0067">ATP-binding</keyword>
<keyword evidence="4" id="KW-0547">Nucleotide-binding</keyword>
<keyword evidence="2" id="KW-0723">Serine/threonine-protein kinase</keyword>
<keyword evidence="3" id="KW-0808">Transferase</keyword>
<evidence type="ECO:0000256" key="4">
    <source>
        <dbReference type="ARBA" id="ARBA00022741"/>
    </source>
</evidence>
<dbReference type="Proteomes" id="UP000785679">
    <property type="component" value="Unassembled WGS sequence"/>
</dbReference>
<accession>A0A8J8NUI1</accession>
<protein>
    <recommendedName>
        <fullName evidence="1">non-specific serine/threonine protein kinase</fullName>
        <ecNumber evidence="1">2.7.11.1</ecNumber>
    </recommendedName>
</protein>
<comment type="caution">
    <text evidence="10">The sequence shown here is derived from an EMBL/GenBank/DDBJ whole genome shotgun (WGS) entry which is preliminary data.</text>
</comment>
<dbReference type="PANTHER" id="PTHR44899:SF3">
    <property type="entry name" value="SERINE_THREONINE-PROTEIN KINASE NEK1"/>
    <property type="match status" value="1"/>
</dbReference>
<dbReference type="GO" id="GO:0004674">
    <property type="term" value="F:protein serine/threonine kinase activity"/>
    <property type="evidence" value="ECO:0007669"/>
    <property type="project" value="UniProtKB-KW"/>
</dbReference>
<dbReference type="Gene3D" id="1.10.510.10">
    <property type="entry name" value="Transferase(Phosphotransferase) domain 1"/>
    <property type="match status" value="1"/>
</dbReference>
<evidence type="ECO:0000256" key="8">
    <source>
        <dbReference type="ARBA" id="ARBA00048679"/>
    </source>
</evidence>
<comment type="catalytic activity">
    <reaction evidence="7">
        <text>L-threonyl-[protein] + ATP = O-phospho-L-threonyl-[protein] + ADP + H(+)</text>
        <dbReference type="Rhea" id="RHEA:46608"/>
        <dbReference type="Rhea" id="RHEA-COMP:11060"/>
        <dbReference type="Rhea" id="RHEA-COMP:11605"/>
        <dbReference type="ChEBI" id="CHEBI:15378"/>
        <dbReference type="ChEBI" id="CHEBI:30013"/>
        <dbReference type="ChEBI" id="CHEBI:30616"/>
        <dbReference type="ChEBI" id="CHEBI:61977"/>
        <dbReference type="ChEBI" id="CHEBI:456216"/>
        <dbReference type="EC" id="2.7.11.1"/>
    </reaction>
</comment>
<dbReference type="AlphaFoldDB" id="A0A8J8NUI1"/>
<evidence type="ECO:0000256" key="5">
    <source>
        <dbReference type="ARBA" id="ARBA00022777"/>
    </source>
</evidence>
<keyword evidence="5" id="KW-0418">Kinase</keyword>
<dbReference type="GO" id="GO:0005524">
    <property type="term" value="F:ATP binding"/>
    <property type="evidence" value="ECO:0007669"/>
    <property type="project" value="UniProtKB-KW"/>
</dbReference>
<feature type="domain" description="Protein kinase" evidence="9">
    <location>
        <begin position="1"/>
        <end position="86"/>
    </location>
</feature>
<evidence type="ECO:0000313" key="10">
    <source>
        <dbReference type="EMBL" id="TNV82237.1"/>
    </source>
</evidence>
<keyword evidence="11" id="KW-1185">Reference proteome</keyword>
<organism evidence="10 11">
    <name type="scientific">Halteria grandinella</name>
    <dbReference type="NCBI Taxonomy" id="5974"/>
    <lineage>
        <taxon>Eukaryota</taxon>
        <taxon>Sar</taxon>
        <taxon>Alveolata</taxon>
        <taxon>Ciliophora</taxon>
        <taxon>Intramacronucleata</taxon>
        <taxon>Spirotrichea</taxon>
        <taxon>Stichotrichia</taxon>
        <taxon>Sporadotrichida</taxon>
        <taxon>Halteriidae</taxon>
        <taxon>Halteria</taxon>
    </lineage>
</organism>
<sequence length="390" mass="44185">MTHKYSYKADVWSLGVILFEMLSGGVHPFLVEGTTYAEYMISLPSLQPRQLPDSVSAECRALVSRLLAKDRRDRPTVREVIREPIVMAKVRLIAEEYVYGEEIGDSVRQQLIDMNLLVTPTPLLIPVPPPATPTPANRFSEALLEKLMLAFSTPQPEPLNGEGQSKLAECVRRHGWWRSVEELNGEMDTIREVRWEKFEGAKGLKEGIYYGQMLDGVRDGYGIVFCLDECNLPLLYECHWKGGAPFNSGRLTSITACNTYLQLDCTFTHSFHPSTVVHRETQYSPGEGGEWYKGECVGQEVRHGWGRLTKAGGEYQEGLWVEGRQSGAHAHYTKDGELIGQVYIFANAKGDRGSTKSTTFLSRNSYDEIHFALYKRTYFHTHFGKQIEFE</sequence>